<keyword evidence="7 12" id="KW-0460">Magnesium</keyword>
<comment type="caution">
    <text evidence="13">The sequence shown here is derived from an EMBL/GenBank/DDBJ whole genome shotgun (WGS) entry which is preliminary data.</text>
</comment>
<keyword evidence="5 12" id="KW-0686">Riboflavin biosynthesis</keyword>
<dbReference type="HAMAP" id="MF_00180">
    <property type="entry name" value="RibB"/>
    <property type="match status" value="1"/>
</dbReference>
<evidence type="ECO:0000256" key="8">
    <source>
        <dbReference type="ARBA" id="ARBA00023206"/>
    </source>
</evidence>
<evidence type="ECO:0000256" key="2">
    <source>
        <dbReference type="ARBA" id="ARBA00011738"/>
    </source>
</evidence>
<evidence type="ECO:0000256" key="6">
    <source>
        <dbReference type="ARBA" id="ARBA00022723"/>
    </source>
</evidence>
<reference evidence="13 14" key="1">
    <citation type="submission" date="2017-04" db="EMBL/GenBank/DDBJ databases">
        <title>Genome sequencing of [Candida] sorbophila.</title>
        <authorList>
            <person name="Ahn J.O."/>
        </authorList>
    </citation>
    <scope>NUCLEOTIDE SEQUENCE [LARGE SCALE GENOMIC DNA]</scope>
    <source>
        <strain evidence="13 14">DS02</strain>
    </source>
</reference>
<evidence type="ECO:0000313" key="14">
    <source>
        <dbReference type="Proteomes" id="UP000238350"/>
    </source>
</evidence>
<dbReference type="SUPFAM" id="SSF55821">
    <property type="entry name" value="YrdC/RibB"/>
    <property type="match status" value="1"/>
</dbReference>
<evidence type="ECO:0000256" key="9">
    <source>
        <dbReference type="ARBA" id="ARBA00023211"/>
    </source>
</evidence>
<dbReference type="OrthoDB" id="60371at2759"/>
<evidence type="ECO:0000256" key="11">
    <source>
        <dbReference type="ARBA" id="ARBA00060730"/>
    </source>
</evidence>
<dbReference type="GO" id="GO:0005829">
    <property type="term" value="C:cytosol"/>
    <property type="evidence" value="ECO:0007669"/>
    <property type="project" value="TreeGrafter"/>
</dbReference>
<gene>
    <name evidence="13" type="ORF">B9G98_00396</name>
</gene>
<dbReference type="STRING" id="45607.A0A2T0FCQ3"/>
<evidence type="ECO:0000256" key="12">
    <source>
        <dbReference type="RuleBase" id="RU003843"/>
    </source>
</evidence>
<dbReference type="EMBL" id="NDIQ01000001">
    <property type="protein sequence ID" value="PRT52776.1"/>
    <property type="molecule type" value="Genomic_DNA"/>
</dbReference>
<proteinExistence type="inferred from homology"/>
<accession>A0A2T0FCQ3</accession>
<dbReference type="FunFam" id="3.90.870.10:FF:000002">
    <property type="entry name" value="3,4-dihydroxy-2-butanone 4-phosphate synthase"/>
    <property type="match status" value="1"/>
</dbReference>
<keyword evidence="6 12" id="KW-0479">Metal-binding</keyword>
<dbReference type="Gene3D" id="3.90.870.10">
    <property type="entry name" value="DHBP synthase"/>
    <property type="match status" value="1"/>
</dbReference>
<comment type="pathway">
    <text evidence="1 12">Cofactor biosynthesis; riboflavin biosynthesis; 2-hydroxy-3-oxobutyl phosphate from D-ribulose 5-phosphate: step 1/1.</text>
</comment>
<dbReference type="GO" id="GO:0046872">
    <property type="term" value="F:metal ion binding"/>
    <property type="evidence" value="ECO:0007669"/>
    <property type="project" value="UniProtKB-KW"/>
</dbReference>
<dbReference type="AlphaFoldDB" id="A0A2T0FCQ3"/>
<dbReference type="UniPathway" id="UPA00275">
    <property type="reaction ID" value="UER00399"/>
</dbReference>
<dbReference type="PANTHER" id="PTHR21327:SF18">
    <property type="entry name" value="3,4-DIHYDROXY-2-BUTANONE 4-PHOSPHATE SYNTHASE"/>
    <property type="match status" value="1"/>
</dbReference>
<sequence>MSEAKHLFDTVEDALAAFKNGEFLIVLDDESRENEGDLIIAAEQITTEKMAFLVKHSSGYVCAPLTNEIADRLKLPLMVPRGDDLHKTAYTVTCDFKEGTSTGISAHDRALTSRKLADPTTQASQFNRPGHLCPLRADDGGVVARQGHTEAAVDLCRLTGQAPVGVICEVVRDSDGLMSRRDDCLEFAKAHNIKVITIEQLVNHIKSRKN</sequence>
<keyword evidence="14" id="KW-1185">Reference proteome</keyword>
<keyword evidence="8" id="KW-0318">Glutathionylation</keyword>
<comment type="function">
    <text evidence="12">Catalyzes the conversion of D-ribulose 5-phosphate to formate and 3,4-dihydroxy-2-butanone 4-phosphate.</text>
</comment>
<evidence type="ECO:0000256" key="1">
    <source>
        <dbReference type="ARBA" id="ARBA00004904"/>
    </source>
</evidence>
<evidence type="ECO:0000313" key="13">
    <source>
        <dbReference type="EMBL" id="PRT52776.1"/>
    </source>
</evidence>
<dbReference type="RefSeq" id="XP_024662722.1">
    <property type="nucleotide sequence ID" value="XM_024806954.1"/>
</dbReference>
<dbReference type="Pfam" id="PF00926">
    <property type="entry name" value="DHBP_synthase"/>
    <property type="match status" value="1"/>
</dbReference>
<dbReference type="NCBIfam" id="TIGR00506">
    <property type="entry name" value="ribB"/>
    <property type="match status" value="1"/>
</dbReference>
<name>A0A2T0FCQ3_9ASCO</name>
<comment type="similarity">
    <text evidence="11 12">Belongs to the DHBP synthase family.</text>
</comment>
<protein>
    <recommendedName>
        <fullName evidence="4 12">3,4-dihydroxy-2-butanone 4-phosphate synthase</fullName>
        <shortName evidence="12">DHBP synthase</shortName>
        <ecNumber evidence="3 12">4.1.99.12</ecNumber>
    </recommendedName>
</protein>
<comment type="cofactor">
    <cofactor evidence="12">
        <name>Mg(2+)</name>
        <dbReference type="ChEBI" id="CHEBI:18420"/>
    </cofactor>
    <cofactor evidence="12">
        <name>Mn(2+)</name>
        <dbReference type="ChEBI" id="CHEBI:29035"/>
    </cofactor>
    <text evidence="12">Binds 2 divalent metal cations per subunit. Magnesium or manganese.</text>
</comment>
<dbReference type="PANTHER" id="PTHR21327">
    <property type="entry name" value="GTP CYCLOHYDROLASE II-RELATED"/>
    <property type="match status" value="1"/>
</dbReference>
<evidence type="ECO:0000256" key="7">
    <source>
        <dbReference type="ARBA" id="ARBA00022842"/>
    </source>
</evidence>
<comment type="subunit">
    <text evidence="2 12">Homodimer.</text>
</comment>
<dbReference type="GO" id="GO:0009231">
    <property type="term" value="P:riboflavin biosynthetic process"/>
    <property type="evidence" value="ECO:0007669"/>
    <property type="project" value="UniProtKB-UniPathway"/>
</dbReference>
<dbReference type="InterPro" id="IPR017945">
    <property type="entry name" value="DHBP_synth_RibB-like_a/b_dom"/>
</dbReference>
<dbReference type="EC" id="4.1.99.12" evidence="3 12"/>
<organism evidence="13 14">
    <name type="scientific">Wickerhamiella sorbophila</name>
    <dbReference type="NCBI Taxonomy" id="45607"/>
    <lineage>
        <taxon>Eukaryota</taxon>
        <taxon>Fungi</taxon>
        <taxon>Dikarya</taxon>
        <taxon>Ascomycota</taxon>
        <taxon>Saccharomycotina</taxon>
        <taxon>Dipodascomycetes</taxon>
        <taxon>Dipodascales</taxon>
        <taxon>Trichomonascaceae</taxon>
        <taxon>Wickerhamiella</taxon>
    </lineage>
</organism>
<keyword evidence="9 12" id="KW-0464">Manganese</keyword>
<evidence type="ECO:0000256" key="5">
    <source>
        <dbReference type="ARBA" id="ARBA00022619"/>
    </source>
</evidence>
<dbReference type="GO" id="GO:0005758">
    <property type="term" value="C:mitochondrial intermembrane space"/>
    <property type="evidence" value="ECO:0007669"/>
    <property type="project" value="TreeGrafter"/>
</dbReference>
<dbReference type="Proteomes" id="UP000238350">
    <property type="component" value="Unassembled WGS sequence"/>
</dbReference>
<evidence type="ECO:0000256" key="3">
    <source>
        <dbReference type="ARBA" id="ARBA00012153"/>
    </source>
</evidence>
<evidence type="ECO:0000256" key="4">
    <source>
        <dbReference type="ARBA" id="ARBA00018836"/>
    </source>
</evidence>
<comment type="catalytic activity">
    <reaction evidence="12">
        <text>D-ribulose 5-phosphate = (2S)-2-hydroxy-3-oxobutyl phosphate + formate + H(+)</text>
        <dbReference type="Rhea" id="RHEA:18457"/>
        <dbReference type="ChEBI" id="CHEBI:15378"/>
        <dbReference type="ChEBI" id="CHEBI:15740"/>
        <dbReference type="ChEBI" id="CHEBI:58121"/>
        <dbReference type="ChEBI" id="CHEBI:58830"/>
        <dbReference type="EC" id="4.1.99.12"/>
    </reaction>
</comment>
<evidence type="ECO:0000256" key="10">
    <source>
        <dbReference type="ARBA" id="ARBA00023239"/>
    </source>
</evidence>
<dbReference type="GO" id="GO:0008686">
    <property type="term" value="F:3,4-dihydroxy-2-butanone-4-phosphate synthase activity"/>
    <property type="evidence" value="ECO:0007669"/>
    <property type="project" value="UniProtKB-EC"/>
</dbReference>
<keyword evidence="10 12" id="KW-0456">Lyase</keyword>
<dbReference type="GeneID" id="36514145"/>
<dbReference type="InterPro" id="IPR000422">
    <property type="entry name" value="DHBP_synthase_RibB"/>
</dbReference>